<feature type="transmembrane region" description="Helical" evidence="5">
    <location>
        <begin position="37"/>
        <end position="59"/>
    </location>
</feature>
<keyword evidence="7" id="KW-1185">Reference proteome</keyword>
<name>A0AAQ4F5N5_AMBAM</name>
<dbReference type="SUPFAM" id="SSF90123">
    <property type="entry name" value="ABC transporter transmembrane region"/>
    <property type="match status" value="1"/>
</dbReference>
<sequence>MSKTNEEGTSAHGELQSRFPTSHLELRHSGGTIRFSFFKLLVTFLLFLTVLMMASGVAVSAATSWLVGSVLIVPGLLLLCFTVLVATWISGRRAAFADGGADPFAGVAYSMLAPHAADSVVGESVVHHREQQQVREARKKRNQRVHRGSGNVSFVE</sequence>
<evidence type="ECO:0000256" key="4">
    <source>
        <dbReference type="SAM" id="MobiDB-lite"/>
    </source>
</evidence>
<evidence type="ECO:0000256" key="3">
    <source>
        <dbReference type="ARBA" id="ARBA00023136"/>
    </source>
</evidence>
<protein>
    <submittedName>
        <fullName evidence="6">Uncharacterized protein</fullName>
    </submittedName>
</protein>
<reference evidence="6 7" key="1">
    <citation type="journal article" date="2023" name="Arcadia Sci">
        <title>De novo assembly of a long-read Amblyomma americanum tick genome.</title>
        <authorList>
            <person name="Chou S."/>
            <person name="Poskanzer K.E."/>
            <person name="Rollins M."/>
            <person name="Thuy-Boun P.S."/>
        </authorList>
    </citation>
    <scope>NUCLEOTIDE SEQUENCE [LARGE SCALE GENOMIC DNA]</scope>
    <source>
        <strain evidence="6">F_SG_1</strain>
        <tissue evidence="6">Salivary glands</tissue>
    </source>
</reference>
<evidence type="ECO:0000313" key="7">
    <source>
        <dbReference type="Proteomes" id="UP001321473"/>
    </source>
</evidence>
<dbReference type="GO" id="GO:0016020">
    <property type="term" value="C:membrane"/>
    <property type="evidence" value="ECO:0007669"/>
    <property type="project" value="InterPro"/>
</dbReference>
<evidence type="ECO:0000256" key="5">
    <source>
        <dbReference type="SAM" id="Phobius"/>
    </source>
</evidence>
<dbReference type="AlphaFoldDB" id="A0AAQ4F5N5"/>
<feature type="compositionally biased region" description="Basic residues" evidence="4">
    <location>
        <begin position="137"/>
        <end position="147"/>
    </location>
</feature>
<comment type="caution">
    <text evidence="6">The sequence shown here is derived from an EMBL/GenBank/DDBJ whole genome shotgun (WGS) entry which is preliminary data.</text>
</comment>
<dbReference type="GO" id="GO:0005524">
    <property type="term" value="F:ATP binding"/>
    <property type="evidence" value="ECO:0007669"/>
    <property type="project" value="InterPro"/>
</dbReference>
<gene>
    <name evidence="6" type="ORF">V5799_016626</name>
</gene>
<dbReference type="EMBL" id="JARKHS020007067">
    <property type="protein sequence ID" value="KAK8782032.1"/>
    <property type="molecule type" value="Genomic_DNA"/>
</dbReference>
<proteinExistence type="predicted"/>
<feature type="region of interest" description="Disordered" evidence="4">
    <location>
        <begin position="133"/>
        <end position="156"/>
    </location>
</feature>
<feature type="transmembrane region" description="Helical" evidence="5">
    <location>
        <begin position="65"/>
        <end position="89"/>
    </location>
</feature>
<accession>A0AAQ4F5N5</accession>
<keyword evidence="3 5" id="KW-0472">Membrane</keyword>
<keyword evidence="2 5" id="KW-1133">Transmembrane helix</keyword>
<keyword evidence="1 5" id="KW-0812">Transmembrane</keyword>
<organism evidence="6 7">
    <name type="scientific">Amblyomma americanum</name>
    <name type="common">Lone star tick</name>
    <dbReference type="NCBI Taxonomy" id="6943"/>
    <lineage>
        <taxon>Eukaryota</taxon>
        <taxon>Metazoa</taxon>
        <taxon>Ecdysozoa</taxon>
        <taxon>Arthropoda</taxon>
        <taxon>Chelicerata</taxon>
        <taxon>Arachnida</taxon>
        <taxon>Acari</taxon>
        <taxon>Parasitiformes</taxon>
        <taxon>Ixodida</taxon>
        <taxon>Ixodoidea</taxon>
        <taxon>Ixodidae</taxon>
        <taxon>Amblyomminae</taxon>
        <taxon>Amblyomma</taxon>
    </lineage>
</organism>
<dbReference type="Proteomes" id="UP001321473">
    <property type="component" value="Unassembled WGS sequence"/>
</dbReference>
<evidence type="ECO:0000256" key="1">
    <source>
        <dbReference type="ARBA" id="ARBA00022692"/>
    </source>
</evidence>
<dbReference type="InterPro" id="IPR036640">
    <property type="entry name" value="ABC1_TM_sf"/>
</dbReference>
<evidence type="ECO:0000256" key="2">
    <source>
        <dbReference type="ARBA" id="ARBA00022989"/>
    </source>
</evidence>
<evidence type="ECO:0000313" key="6">
    <source>
        <dbReference type="EMBL" id="KAK8782032.1"/>
    </source>
</evidence>